<evidence type="ECO:0000313" key="2">
    <source>
        <dbReference type="Proteomes" id="UP001596016"/>
    </source>
</evidence>
<dbReference type="Proteomes" id="UP001596016">
    <property type="component" value="Unassembled WGS sequence"/>
</dbReference>
<dbReference type="RefSeq" id="WP_378228030.1">
    <property type="nucleotide sequence ID" value="NZ_JBHSLL010000012.1"/>
</dbReference>
<accession>A0ABW0GXL6</accession>
<comment type="caution">
    <text evidence="1">The sequence shown here is derived from an EMBL/GenBank/DDBJ whole genome shotgun (WGS) entry which is preliminary data.</text>
</comment>
<name>A0ABW0GXL6_9HYPH</name>
<gene>
    <name evidence="1" type="ORF">ACFPLB_04110</name>
</gene>
<sequence>MNTKAHDQFLVFDMEDRFNASVCYGEDETREIVRQFDCPESLQVLRVTMGHPTRDVTSDFITEDEPDAAFGIPSPDSLRCWHEGRVL</sequence>
<organism evidence="1 2">
    <name type="scientific">Aquamicrobium segne</name>
    <dbReference type="NCBI Taxonomy" id="469547"/>
    <lineage>
        <taxon>Bacteria</taxon>
        <taxon>Pseudomonadati</taxon>
        <taxon>Pseudomonadota</taxon>
        <taxon>Alphaproteobacteria</taxon>
        <taxon>Hyphomicrobiales</taxon>
        <taxon>Phyllobacteriaceae</taxon>
        <taxon>Aquamicrobium</taxon>
    </lineage>
</organism>
<protein>
    <submittedName>
        <fullName evidence="1">Uncharacterized protein</fullName>
    </submittedName>
</protein>
<reference evidence="2" key="1">
    <citation type="journal article" date="2019" name="Int. J. Syst. Evol. Microbiol.">
        <title>The Global Catalogue of Microorganisms (GCM) 10K type strain sequencing project: providing services to taxonomists for standard genome sequencing and annotation.</title>
        <authorList>
            <consortium name="The Broad Institute Genomics Platform"/>
            <consortium name="The Broad Institute Genome Sequencing Center for Infectious Disease"/>
            <person name="Wu L."/>
            <person name="Ma J."/>
        </authorList>
    </citation>
    <scope>NUCLEOTIDE SEQUENCE [LARGE SCALE GENOMIC DNA]</scope>
    <source>
        <strain evidence="2">CGMCC 4.1415</strain>
    </source>
</reference>
<proteinExistence type="predicted"/>
<dbReference type="EMBL" id="JBHSLL010000012">
    <property type="protein sequence ID" value="MFC5385148.1"/>
    <property type="molecule type" value="Genomic_DNA"/>
</dbReference>
<keyword evidence="2" id="KW-1185">Reference proteome</keyword>
<evidence type="ECO:0000313" key="1">
    <source>
        <dbReference type="EMBL" id="MFC5385148.1"/>
    </source>
</evidence>